<dbReference type="InParanoid" id="L2GLA9"/>
<evidence type="ECO:0000313" key="4">
    <source>
        <dbReference type="Proteomes" id="UP000011082"/>
    </source>
</evidence>
<dbReference type="PANTHER" id="PTHR10894:SF0">
    <property type="entry name" value="NUCLEOLAR PROTEIN 56"/>
    <property type="match status" value="1"/>
</dbReference>
<organism evidence="3 4">
    <name type="scientific">Vittaforma corneae (strain ATCC 50505)</name>
    <name type="common">Microsporidian parasite</name>
    <name type="synonym">Nosema corneum</name>
    <dbReference type="NCBI Taxonomy" id="993615"/>
    <lineage>
        <taxon>Eukaryota</taxon>
        <taxon>Fungi</taxon>
        <taxon>Fungi incertae sedis</taxon>
        <taxon>Microsporidia</taxon>
        <taxon>Nosematidae</taxon>
        <taxon>Vittaforma</taxon>
    </lineage>
</organism>
<accession>L2GLA9</accession>
<dbReference type="InterPro" id="IPR042239">
    <property type="entry name" value="Nop_C"/>
</dbReference>
<dbReference type="Gene3D" id="1.10.246.90">
    <property type="entry name" value="Nop domain"/>
    <property type="match status" value="1"/>
</dbReference>
<dbReference type="RefSeq" id="XP_007604737.1">
    <property type="nucleotide sequence ID" value="XM_007604675.1"/>
</dbReference>
<dbReference type="Gene3D" id="1.10.287.4070">
    <property type="match status" value="1"/>
</dbReference>
<dbReference type="GO" id="GO:0030515">
    <property type="term" value="F:snoRNA binding"/>
    <property type="evidence" value="ECO:0007669"/>
    <property type="project" value="InterPro"/>
</dbReference>
<name>L2GLA9_VITCO</name>
<gene>
    <name evidence="3" type="ORF">VICG_01291</name>
</gene>
<dbReference type="Proteomes" id="UP000011082">
    <property type="component" value="Unassembled WGS sequence"/>
</dbReference>
<dbReference type="AlphaFoldDB" id="L2GLA9"/>
<evidence type="ECO:0000259" key="2">
    <source>
        <dbReference type="PROSITE" id="PS51358"/>
    </source>
</evidence>
<keyword evidence="1" id="KW-0175">Coiled coil</keyword>
<sequence>MVEHLLVEHIAGYELFELKGFETLAQPLYTEYAALTQIVNHISSLAFTDVSEAVSSIKSLERGDIPEKLKIFLEMSSVKVLHCDKSLKNALKTVGIEQKYSPNIVRGVKVNLSKFTRQAGDKQLRMGAAFCLAKENIQYNLEREDNVAVSVGYEIENVEKDIENLKEKATKLLNWYFPSLNVTVNSDVFYSLIFNHINNARNTDSGTDDIVDGAVVSKDVSECVGIIKDGLNDIPEFDISILKDYLSMIFEKEKLLRNLEEYLAEKMKILAPNLRHILGDKLCFKMIHKAGGLMNLSLYPSSTLQLLGAEKSLFRSLKMRTNTPKYGLIYQLNYLHRSGCLGGNIGRMCRFIAAKCSVAARIDCFCEDRSGEYGKELKKLIDKKIQSYKSRKIEIETTAETMKRVEKRLKEANKK</sequence>
<dbReference type="PROSITE" id="PS51358">
    <property type="entry name" value="NOP"/>
    <property type="match status" value="1"/>
</dbReference>
<protein>
    <recommendedName>
        <fullName evidence="2">Nop domain-containing protein</fullName>
    </recommendedName>
</protein>
<dbReference type="SUPFAM" id="SSF89124">
    <property type="entry name" value="Nop domain"/>
    <property type="match status" value="1"/>
</dbReference>
<dbReference type="OrthoDB" id="6780543at2759"/>
<dbReference type="EMBL" id="JH370140">
    <property type="protein sequence ID" value="ELA41658.1"/>
    <property type="molecule type" value="Genomic_DNA"/>
</dbReference>
<keyword evidence="4" id="KW-1185">Reference proteome</keyword>
<feature type="domain" description="Nop" evidence="2">
    <location>
        <begin position="270"/>
        <end position="390"/>
    </location>
</feature>
<dbReference type="GO" id="GO:0031428">
    <property type="term" value="C:box C/D methylation guide snoRNP complex"/>
    <property type="evidence" value="ECO:0007669"/>
    <property type="project" value="InterPro"/>
</dbReference>
<dbReference type="FunCoup" id="L2GLA9">
    <property type="interactions" value="301"/>
</dbReference>
<dbReference type="InterPro" id="IPR045056">
    <property type="entry name" value="Nop56/Nop58"/>
</dbReference>
<dbReference type="InterPro" id="IPR036070">
    <property type="entry name" value="Nop_dom_sf"/>
</dbReference>
<dbReference type="VEuPathDB" id="MicrosporidiaDB:VICG_01291"/>
<evidence type="ECO:0000256" key="1">
    <source>
        <dbReference type="SAM" id="Coils"/>
    </source>
</evidence>
<dbReference type="GeneID" id="19882002"/>
<dbReference type="STRING" id="993615.L2GLA9"/>
<reference evidence="4" key="1">
    <citation type="submission" date="2011-05" db="EMBL/GenBank/DDBJ databases">
        <title>The genome sequence of Vittaforma corneae strain ATCC 50505.</title>
        <authorList>
            <consortium name="The Broad Institute Genome Sequencing Platform"/>
            <person name="Cuomo C."/>
            <person name="Didier E."/>
            <person name="Bowers L."/>
            <person name="Young S.K."/>
            <person name="Zeng Q."/>
            <person name="Gargeya S."/>
            <person name="Fitzgerald M."/>
            <person name="Haas B."/>
            <person name="Abouelleil A."/>
            <person name="Alvarado L."/>
            <person name="Arachchi H.M."/>
            <person name="Berlin A."/>
            <person name="Chapman S.B."/>
            <person name="Gearin G."/>
            <person name="Goldberg J."/>
            <person name="Griggs A."/>
            <person name="Gujja S."/>
            <person name="Hansen M."/>
            <person name="Heiman D."/>
            <person name="Howarth C."/>
            <person name="Larimer J."/>
            <person name="Lui A."/>
            <person name="MacDonald P.J.P."/>
            <person name="McCowen C."/>
            <person name="Montmayeur A."/>
            <person name="Murphy C."/>
            <person name="Neiman D."/>
            <person name="Pearson M."/>
            <person name="Priest M."/>
            <person name="Roberts A."/>
            <person name="Saif S."/>
            <person name="Shea T."/>
            <person name="Sisk P."/>
            <person name="Stolte C."/>
            <person name="Sykes S."/>
            <person name="Wortman J."/>
            <person name="Nusbaum C."/>
            <person name="Birren B."/>
        </authorList>
    </citation>
    <scope>NUCLEOTIDE SEQUENCE [LARGE SCALE GENOMIC DNA]</scope>
    <source>
        <strain evidence="4">ATCC 50505</strain>
    </source>
</reference>
<evidence type="ECO:0000313" key="3">
    <source>
        <dbReference type="EMBL" id="ELA41658.1"/>
    </source>
</evidence>
<dbReference type="PANTHER" id="PTHR10894">
    <property type="entry name" value="NUCLEOLAR PROTEIN 5 NUCLEOLAR PROTEIN NOP5 NOP58"/>
    <property type="match status" value="1"/>
</dbReference>
<feature type="coiled-coil region" evidence="1">
    <location>
        <begin position="148"/>
        <end position="175"/>
    </location>
</feature>
<dbReference type="InterPro" id="IPR002687">
    <property type="entry name" value="Nop_dom"/>
</dbReference>
<dbReference type="Pfam" id="PF01798">
    <property type="entry name" value="Nop"/>
    <property type="match status" value="1"/>
</dbReference>
<dbReference type="HOGENOM" id="CLU_015495_4_0_1"/>
<proteinExistence type="predicted"/>
<dbReference type="OMA" id="SKCAIAS"/>
<dbReference type="GO" id="GO:0032040">
    <property type="term" value="C:small-subunit processome"/>
    <property type="evidence" value="ECO:0007669"/>
    <property type="project" value="InterPro"/>
</dbReference>